<dbReference type="RefSeq" id="WP_093067146.1">
    <property type="nucleotide sequence ID" value="NZ_FNQP01000007.1"/>
</dbReference>
<dbReference type="GO" id="GO:1990961">
    <property type="term" value="P:xenobiotic detoxification by transmembrane export across the plasma membrane"/>
    <property type="evidence" value="ECO:0007669"/>
    <property type="project" value="InterPro"/>
</dbReference>
<dbReference type="EMBL" id="FNQP01000007">
    <property type="protein sequence ID" value="SEA43097.1"/>
    <property type="molecule type" value="Genomic_DNA"/>
</dbReference>
<feature type="domain" description="Multidrug resistance protein MdtA-like C-terminal permuted SH3" evidence="3">
    <location>
        <begin position="309"/>
        <end position="361"/>
    </location>
</feature>
<gene>
    <name evidence="4" type="ORF">SAMN05660964_01595</name>
</gene>
<evidence type="ECO:0000256" key="1">
    <source>
        <dbReference type="ARBA" id="ARBA00009477"/>
    </source>
</evidence>
<evidence type="ECO:0000313" key="5">
    <source>
        <dbReference type="Proteomes" id="UP000199397"/>
    </source>
</evidence>
<dbReference type="SUPFAM" id="SSF111369">
    <property type="entry name" value="HlyD-like secretion proteins"/>
    <property type="match status" value="1"/>
</dbReference>
<dbReference type="NCBIfam" id="TIGR01730">
    <property type="entry name" value="RND_mfp"/>
    <property type="match status" value="1"/>
</dbReference>
<dbReference type="InterPro" id="IPR058627">
    <property type="entry name" value="MdtA-like_C"/>
</dbReference>
<protein>
    <submittedName>
        <fullName evidence="4">HlyD family secretion protein</fullName>
    </submittedName>
</protein>
<evidence type="ECO:0000313" key="4">
    <source>
        <dbReference type="EMBL" id="SEA43097.1"/>
    </source>
</evidence>
<dbReference type="Proteomes" id="UP000199397">
    <property type="component" value="Unassembled WGS sequence"/>
</dbReference>
<dbReference type="GO" id="GO:0019898">
    <property type="term" value="C:extrinsic component of membrane"/>
    <property type="evidence" value="ECO:0007669"/>
    <property type="project" value="InterPro"/>
</dbReference>
<dbReference type="Gene3D" id="2.40.30.170">
    <property type="match status" value="1"/>
</dbReference>
<accession>A0A1H4B4R0</accession>
<name>A0A1H4B4R0_9GAMM</name>
<dbReference type="Gene3D" id="6.10.140.1990">
    <property type="match status" value="1"/>
</dbReference>
<dbReference type="PANTHER" id="PTHR30469">
    <property type="entry name" value="MULTIDRUG RESISTANCE PROTEIN MDTA"/>
    <property type="match status" value="1"/>
</dbReference>
<dbReference type="PANTHER" id="PTHR30469:SF15">
    <property type="entry name" value="HLYD FAMILY OF SECRETION PROTEINS"/>
    <property type="match status" value="1"/>
</dbReference>
<dbReference type="OrthoDB" id="9806939at2"/>
<dbReference type="Pfam" id="PF25967">
    <property type="entry name" value="RND-MFP_C"/>
    <property type="match status" value="1"/>
</dbReference>
<sequence>MRLSRFLLITPLIAILAWWFWQQQHPTLLEVSVTNVSRGVVESTVANTRAGTVKACRRARMSPSIGGQISALPFAKGAQVKTGEVLLRLWNHDLQASLDAADKGVQAARAQRSAACLQAEEAQRAAERARLLRQSTSISVQELDKANTNAAVTAASCHAAEAQITVTQAQLQAAQAQLERTVLVAPFAGVIADINGELNEYVTPSPPGIQTLPVVDLIEPGCFLVSAPIDEVDAPKIESGLPARITLDAWRGRDFPGKVTRVGAYVIDLEKQARTVEVELAFTNPTDLDALLVGYSADVDIILETRPDVLRIPTEAVLSGQAVYLLNTAGKLEKRKITAGLSNWSFTEVTAGLDEGDTIVTTPGIAGIAEGIAAKAKDTTDD</sequence>
<evidence type="ECO:0000259" key="3">
    <source>
        <dbReference type="Pfam" id="PF25967"/>
    </source>
</evidence>
<dbReference type="InterPro" id="IPR006143">
    <property type="entry name" value="RND_pump_MFP"/>
</dbReference>
<keyword evidence="5" id="KW-1185">Reference proteome</keyword>
<dbReference type="InterPro" id="IPR030190">
    <property type="entry name" value="MacA_alpha-hairpin_sf"/>
</dbReference>
<dbReference type="GO" id="GO:0015562">
    <property type="term" value="F:efflux transmembrane transporter activity"/>
    <property type="evidence" value="ECO:0007669"/>
    <property type="project" value="TreeGrafter"/>
</dbReference>
<reference evidence="4 5" key="1">
    <citation type="submission" date="2016-10" db="EMBL/GenBank/DDBJ databases">
        <authorList>
            <person name="de Groot N.N."/>
        </authorList>
    </citation>
    <scope>NUCLEOTIDE SEQUENCE [LARGE SCALE GENOMIC DNA]</scope>
    <source>
        <strain evidence="4 5">DSM 21228</strain>
    </source>
</reference>
<organism evidence="4 5">
    <name type="scientific">Thiothrix caldifontis</name>
    <dbReference type="NCBI Taxonomy" id="525918"/>
    <lineage>
        <taxon>Bacteria</taxon>
        <taxon>Pseudomonadati</taxon>
        <taxon>Pseudomonadota</taxon>
        <taxon>Gammaproteobacteria</taxon>
        <taxon>Thiotrichales</taxon>
        <taxon>Thiotrichaceae</taxon>
        <taxon>Thiothrix</taxon>
    </lineage>
</organism>
<proteinExistence type="inferred from homology"/>
<dbReference type="GO" id="GO:1990281">
    <property type="term" value="C:efflux pump complex"/>
    <property type="evidence" value="ECO:0007669"/>
    <property type="project" value="TreeGrafter"/>
</dbReference>
<dbReference type="Gene3D" id="2.40.50.100">
    <property type="match status" value="1"/>
</dbReference>
<evidence type="ECO:0000256" key="2">
    <source>
        <dbReference type="ARBA" id="ARBA00023054"/>
    </source>
</evidence>
<dbReference type="Gene3D" id="2.40.420.20">
    <property type="match status" value="1"/>
</dbReference>
<dbReference type="GO" id="GO:0030313">
    <property type="term" value="C:cell envelope"/>
    <property type="evidence" value="ECO:0007669"/>
    <property type="project" value="UniProtKB-SubCell"/>
</dbReference>
<dbReference type="AlphaFoldDB" id="A0A1H4B4R0"/>
<dbReference type="STRING" id="525918.SAMN05660964_01595"/>
<comment type="similarity">
    <text evidence="1">Belongs to the membrane fusion protein (MFP) (TC 8.A.1) family.</text>
</comment>
<keyword evidence="2" id="KW-0175">Coiled coil</keyword>
<dbReference type="GO" id="GO:1990195">
    <property type="term" value="C:macrolide transmembrane transporter complex"/>
    <property type="evidence" value="ECO:0007669"/>
    <property type="project" value="InterPro"/>
</dbReference>